<evidence type="ECO:0000313" key="2">
    <source>
        <dbReference type="EMBL" id="CDL90371.1"/>
    </source>
</evidence>
<dbReference type="PIRSF" id="PIRSF038984">
    <property type="entry name" value="FAD_binding_protein"/>
    <property type="match status" value="1"/>
</dbReference>
<dbReference type="Gene3D" id="3.50.50.60">
    <property type="entry name" value="FAD/NAD(P)-binding domain"/>
    <property type="match status" value="2"/>
</dbReference>
<accession>W6N2S3</accession>
<proteinExistence type="predicted"/>
<dbReference type="Gene3D" id="3.30.70.2700">
    <property type="match status" value="1"/>
</dbReference>
<dbReference type="InterPro" id="IPR049516">
    <property type="entry name" value="FAD-depend_C"/>
</dbReference>
<dbReference type="PANTHER" id="PTHR42842">
    <property type="entry name" value="FAD/NAD(P)-BINDING OXIDOREDUCTASE"/>
    <property type="match status" value="1"/>
</dbReference>
<dbReference type="RefSeq" id="WP_017895542.1">
    <property type="nucleotide sequence ID" value="NZ_CBXI010000006.1"/>
</dbReference>
<dbReference type="Pfam" id="PF21688">
    <property type="entry name" value="FAD-depend_C"/>
    <property type="match status" value="1"/>
</dbReference>
<organism evidence="2 3">
    <name type="scientific">Clostridium tyrobutyricum DIVETGP</name>
    <dbReference type="NCBI Taxonomy" id="1408889"/>
    <lineage>
        <taxon>Bacteria</taxon>
        <taxon>Bacillati</taxon>
        <taxon>Bacillota</taxon>
        <taxon>Clostridia</taxon>
        <taxon>Eubacteriales</taxon>
        <taxon>Clostridiaceae</taxon>
        <taxon>Clostridium</taxon>
    </lineage>
</organism>
<dbReference type="EMBL" id="CBXI010000006">
    <property type="protein sequence ID" value="CDL90371.1"/>
    <property type="molecule type" value="Genomic_DNA"/>
</dbReference>
<evidence type="ECO:0000313" key="3">
    <source>
        <dbReference type="Proteomes" id="UP000019482"/>
    </source>
</evidence>
<dbReference type="SUPFAM" id="SSF51905">
    <property type="entry name" value="FAD/NAD(P)-binding domain"/>
    <property type="match status" value="1"/>
</dbReference>
<dbReference type="GeneID" id="29419336"/>
<dbReference type="InterPro" id="IPR028348">
    <property type="entry name" value="FAD-binding_protein"/>
</dbReference>
<gene>
    <name evidence="2" type="ORF">CTDIVETGP_0441</name>
</gene>
<sequence length="532" mass="59557">MSIRINNLTLHLDEDKDDLRKKAAKKLRLKEDDLKNFKILRESIDARRKNKIKFNYIVEINLKNEEKIVSKINDRDVILKKEDIVKPLEFGTQYMSNRPVIVGMGPAGMFAGLILAKYGYKPIILERGEKVEDRTKNVEIFHKTGNLNTESNIQFGEGGAGTFSDGKLTTRIKDKRCNIVLETFVECGAPKEILYSGKPHVGTDILKKVVKNIRNKIEEQGGKILFNTRFKDINIKDKKIESVKAGDDIIPCDNLVLAIGHSSRDTYEMLFENGIFMEQKPFAIGVRVEHLQHMIDINQYGKYAEHPKLKASDYRLTARSKDGRGVYSFCMCPGGKVVAASSENGRLAVNGMSNYKRDAKNANSAVVVMVGKDDFGSDLPLSGIEFQRHYEELAYKLGGGNYMAPVQLIRDFLDDKVSTELGDVEPSYRPGYEFRDLRKCLPKAVSDALKDGFINFERKIQNFSNGNGVITGIETRTSAPVRISRNENLESISAEGVYPCGEGAGFAGGIISAAVDGIKIAEKIICKYRPFK</sequence>
<evidence type="ECO:0000259" key="1">
    <source>
        <dbReference type="Pfam" id="PF21688"/>
    </source>
</evidence>
<dbReference type="PANTHER" id="PTHR42842:SF3">
    <property type="entry name" value="FAD_NAD(P)-BINDING OXIDOREDUCTASE FAMILY PROTEIN"/>
    <property type="match status" value="1"/>
</dbReference>
<dbReference type="AlphaFoldDB" id="W6N2S3"/>
<dbReference type="OrthoDB" id="9772594at2"/>
<comment type="caution">
    <text evidence="2">The sequence shown here is derived from an EMBL/GenBank/DDBJ whole genome shotgun (WGS) entry which is preliminary data.</text>
</comment>
<name>W6N2S3_CLOTY</name>
<dbReference type="InterPro" id="IPR036188">
    <property type="entry name" value="FAD/NAD-bd_sf"/>
</dbReference>
<reference evidence="2 3" key="1">
    <citation type="journal article" date="2015" name="Genome Announc.">
        <title>Draft Genome Sequence of Clostridium tyrobutyricum Strain DIVETGP, Isolated from Cow's Milk for Grana Padano Production.</title>
        <authorList>
            <person name="Soggiu A."/>
            <person name="Piras C."/>
            <person name="Gaiarsa S."/>
            <person name="Sassera D."/>
            <person name="Roncada P."/>
            <person name="Bendixen E."/>
            <person name="Brasca M."/>
            <person name="Bonizzi L."/>
        </authorList>
    </citation>
    <scope>NUCLEOTIDE SEQUENCE [LARGE SCALE GENOMIC DNA]</scope>
    <source>
        <strain evidence="2 3">DIVETGP</strain>
    </source>
</reference>
<feature type="domain" description="FAD-dependent protein C-terminal" evidence="1">
    <location>
        <begin position="281"/>
        <end position="477"/>
    </location>
</feature>
<protein>
    <submittedName>
        <fullName evidence="2">NAD(FAD)-utilizing dehydrogenase, sll0175 homolog</fullName>
    </submittedName>
</protein>
<keyword evidence="3" id="KW-1185">Reference proteome</keyword>
<dbReference type="Proteomes" id="UP000019482">
    <property type="component" value="Unassembled WGS sequence"/>
</dbReference>